<dbReference type="PROSITE" id="PS51350">
    <property type="entry name" value="PTS_HPR_DOM"/>
    <property type="match status" value="1"/>
</dbReference>
<dbReference type="SUPFAM" id="SSF55804">
    <property type="entry name" value="Phoshotransferase/anion transport protein"/>
    <property type="match status" value="1"/>
</dbReference>
<dbReference type="PROSITE" id="PS51094">
    <property type="entry name" value="PTS_EIIA_TYPE_2"/>
    <property type="match status" value="1"/>
</dbReference>
<keyword evidence="7" id="KW-0963">Cytoplasm</keyword>
<keyword evidence="13" id="KW-0418">Kinase</keyword>
<keyword evidence="10" id="KW-0808">Transferase</keyword>
<dbReference type="GO" id="GO:0016301">
    <property type="term" value="F:kinase activity"/>
    <property type="evidence" value="ECO:0007669"/>
    <property type="project" value="UniProtKB-KW"/>
</dbReference>
<proteinExistence type="inferred from homology"/>
<evidence type="ECO:0000256" key="5">
    <source>
        <dbReference type="ARBA" id="ARBA00007837"/>
    </source>
</evidence>
<dbReference type="InterPro" id="IPR006318">
    <property type="entry name" value="PTS_EI-like"/>
</dbReference>
<dbReference type="InterPro" id="IPR015813">
    <property type="entry name" value="Pyrv/PenolPyrv_kinase-like_dom"/>
</dbReference>
<dbReference type="SUPFAM" id="SSF55594">
    <property type="entry name" value="HPr-like"/>
    <property type="match status" value="1"/>
</dbReference>
<evidence type="ECO:0000256" key="4">
    <source>
        <dbReference type="ARBA" id="ARBA00004496"/>
    </source>
</evidence>
<dbReference type="SUPFAM" id="SSF47831">
    <property type="entry name" value="Enzyme I of the PEP:sugar phosphotransferase system HPr-binding (sub)domain"/>
    <property type="match status" value="1"/>
</dbReference>
<keyword evidence="11" id="KW-0598">Phosphotransferase system</keyword>
<dbReference type="PANTHER" id="PTHR46244">
    <property type="entry name" value="PHOSPHOENOLPYRUVATE-PROTEIN PHOSPHOTRANSFERASE"/>
    <property type="match status" value="1"/>
</dbReference>
<evidence type="ECO:0000256" key="6">
    <source>
        <dbReference type="ARBA" id="ARBA00022448"/>
    </source>
</evidence>
<evidence type="ECO:0000256" key="1">
    <source>
        <dbReference type="ARBA" id="ARBA00000683"/>
    </source>
</evidence>
<dbReference type="InterPro" id="IPR040442">
    <property type="entry name" value="Pyrv_kinase-like_dom_sf"/>
</dbReference>
<dbReference type="Pfam" id="PF02896">
    <property type="entry name" value="PEP-utilizers_C"/>
    <property type="match status" value="1"/>
</dbReference>
<dbReference type="PANTHER" id="PTHR46244:SF4">
    <property type="entry name" value="MULTIPHOSPHORYL TRANSFER PROTEIN 1-RELATED"/>
    <property type="match status" value="1"/>
</dbReference>
<evidence type="ECO:0000313" key="18">
    <source>
        <dbReference type="Proteomes" id="UP000185597"/>
    </source>
</evidence>
<dbReference type="Gene3D" id="3.20.20.60">
    <property type="entry name" value="Phosphoenolpyruvate-binding domains"/>
    <property type="match status" value="1"/>
</dbReference>
<evidence type="ECO:0000256" key="9">
    <source>
        <dbReference type="ARBA" id="ARBA00022597"/>
    </source>
</evidence>
<accession>A0AA44LCJ6</accession>
<sequence>MVLNIRFTCPLPNGLHARPASALEQRVSAFQARVQIGNLRNQRQADARSVLAMIGTDILYQDPCELVIEGEDESAAHQALTQFVRQEFAACDEPVARTPERVEQPLPVFLAQTRAEWVRGNGVSAGLAQGVAMHLGVPDLYQLAEQEAVAAPAVQRAALTAALEQVRRELHDALPHTKGEAAAVLQAHVKLLDDALFETSLLTDRTARNALAALALALDELSAPLRESRSVYLQQRVLDVQDLGLRLAAHLTAQPLMPQTALSQDTIVISPVPITPGQFLALRGPHLKGVVMGAGGETSHTVILARSFGVPLLSVEAAEAGRIRGGEALLLDTRHGVVVVSPDEQALRWYQLEEDKRQRLEARLQPLIQCPGATQEGERVTVLANIALAAEAEAAFAAGAEGIGLFRTEMLFCERAAPPDEEEQYQAYRHVLEQARGRKVVIRTLDIGGDKPCDYLAMPPEENPFLGWRGIRLYPEFMSIFRPQIRALLRASAAGPLHIMAPMVTTLAEVKWLREQFQQTAAQLLAEGAAVGQWSLGIMAEVPSVLYLLEKAAAYIDFVSIGSNDLTQYFLACDRGNAQVRHLYNYFDPAFLQLLKEMTARAQRAGIEIGLCGEMGGDPSALALLLGVGLRQISMSSSRIAPAKARLMTLTLAHSEQTLERALACESGQDVAVLLSQQVAAQAKPVFDPALILLDQAITRKAEAIKVLTDNLEVEQRVFSGSAVEEAIWQREAIFSTALGFAIALPHCKSAAVAHSSVSVMRLREPLAWSDEVDVSLVIMLTVSEQEKGDHMKIFSRLARKLMHVEFREQLLGSMSPQDVAVHLAQEMAG</sequence>
<dbReference type="PRINTS" id="PR01736">
    <property type="entry name" value="PHPHTRNFRASE"/>
</dbReference>
<dbReference type="InterPro" id="IPR002178">
    <property type="entry name" value="PTS_EIIA_type-2_dom"/>
</dbReference>
<dbReference type="GO" id="GO:0005737">
    <property type="term" value="C:cytoplasm"/>
    <property type="evidence" value="ECO:0007669"/>
    <property type="project" value="UniProtKB-SubCell"/>
</dbReference>
<dbReference type="CDD" id="cd00367">
    <property type="entry name" value="PTS-HPr_like"/>
    <property type="match status" value="1"/>
</dbReference>
<dbReference type="Gene3D" id="3.50.30.10">
    <property type="entry name" value="Phosphohistidine domain"/>
    <property type="match status" value="1"/>
</dbReference>
<evidence type="ECO:0000313" key="17">
    <source>
        <dbReference type="EMBL" id="OLY67743.1"/>
    </source>
</evidence>
<keyword evidence="8" id="KW-0597">Phosphoprotein</keyword>
<comment type="catalytic activity">
    <reaction evidence="2">
        <text>D-fructose(out) + N(pros)-phospho-L-histidyl-[protein] = D-fructose 1-phosphate(in) + L-histidyl-[protein]</text>
        <dbReference type="Rhea" id="RHEA:49252"/>
        <dbReference type="Rhea" id="RHEA-COMP:9745"/>
        <dbReference type="Rhea" id="RHEA-COMP:9746"/>
        <dbReference type="ChEBI" id="CHEBI:29979"/>
        <dbReference type="ChEBI" id="CHEBI:37721"/>
        <dbReference type="ChEBI" id="CHEBI:58674"/>
        <dbReference type="ChEBI" id="CHEBI:64837"/>
        <dbReference type="EC" id="2.7.1.202"/>
    </reaction>
</comment>
<dbReference type="Pfam" id="PF00359">
    <property type="entry name" value="PTS_EIIA_2"/>
    <property type="match status" value="1"/>
</dbReference>
<dbReference type="InterPro" id="IPR000121">
    <property type="entry name" value="PEP_util_C"/>
</dbReference>
<keyword evidence="12" id="KW-0479">Metal-binding</keyword>
<evidence type="ECO:0000259" key="16">
    <source>
        <dbReference type="PROSITE" id="PS51350"/>
    </source>
</evidence>
<evidence type="ECO:0000256" key="7">
    <source>
        <dbReference type="ARBA" id="ARBA00022490"/>
    </source>
</evidence>
<dbReference type="Proteomes" id="UP000185597">
    <property type="component" value="Unassembled WGS sequence"/>
</dbReference>
<reference evidence="17 18" key="1">
    <citation type="submission" date="2017-01" db="EMBL/GenBank/DDBJ databases">
        <title>First report of the plasmid-mediated mcr-1 gene in Citrobacter freudii.</title>
        <authorList>
            <person name="Liu J."/>
            <person name="Yang Y."/>
            <person name="Li Y."/>
            <person name="Liu D."/>
            <person name="Tuo H."/>
            <person name="Davis M."/>
            <person name="Zhang A."/>
        </authorList>
    </citation>
    <scope>NUCLEOTIDE SEQUENCE [LARGE SCALE GENOMIC DNA]</scope>
    <source>
        <strain evidence="17 18">SCC4</strain>
    </source>
</reference>
<dbReference type="InterPro" id="IPR000032">
    <property type="entry name" value="HPr-like"/>
</dbReference>
<gene>
    <name evidence="17" type="ORF">BWD41_19100</name>
</gene>
<dbReference type="SUPFAM" id="SSF51621">
    <property type="entry name" value="Phosphoenolpyruvate/pyruvate domain"/>
    <property type="match status" value="1"/>
</dbReference>
<dbReference type="GO" id="GO:0008965">
    <property type="term" value="F:phosphoenolpyruvate-protein phosphotransferase activity"/>
    <property type="evidence" value="ECO:0007669"/>
    <property type="project" value="UniProtKB-EC"/>
</dbReference>
<dbReference type="NCBIfam" id="TIGR01417">
    <property type="entry name" value="PTS_I_fam"/>
    <property type="match status" value="1"/>
</dbReference>
<dbReference type="CDD" id="cd00211">
    <property type="entry name" value="PTS_IIA_fru"/>
    <property type="match status" value="1"/>
</dbReference>
<dbReference type="GO" id="GO:0046872">
    <property type="term" value="F:metal ion binding"/>
    <property type="evidence" value="ECO:0007669"/>
    <property type="project" value="UniProtKB-KW"/>
</dbReference>
<dbReference type="Gene3D" id="3.30.1340.10">
    <property type="entry name" value="HPr-like"/>
    <property type="match status" value="1"/>
</dbReference>
<dbReference type="SUPFAM" id="SSF52009">
    <property type="entry name" value="Phosphohistidine domain"/>
    <property type="match status" value="1"/>
</dbReference>
<organism evidence="17 18">
    <name type="scientific">Citrobacter braakii</name>
    <dbReference type="NCBI Taxonomy" id="57706"/>
    <lineage>
        <taxon>Bacteria</taxon>
        <taxon>Pseudomonadati</taxon>
        <taxon>Pseudomonadota</taxon>
        <taxon>Gammaproteobacteria</taxon>
        <taxon>Enterobacterales</taxon>
        <taxon>Enterobacteriaceae</taxon>
        <taxon>Citrobacter</taxon>
        <taxon>Citrobacter freundii complex</taxon>
    </lineage>
</organism>
<keyword evidence="14" id="KW-0460">Magnesium</keyword>
<protein>
    <submittedName>
        <fullName evidence="17">Phosphoenolpyruvate--protein phosphotransferase</fullName>
    </submittedName>
</protein>
<evidence type="ECO:0000256" key="3">
    <source>
        <dbReference type="ARBA" id="ARBA00001946"/>
    </source>
</evidence>
<comment type="cofactor">
    <cofactor evidence="3">
        <name>Mg(2+)</name>
        <dbReference type="ChEBI" id="CHEBI:18420"/>
    </cofactor>
</comment>
<evidence type="ECO:0000256" key="12">
    <source>
        <dbReference type="ARBA" id="ARBA00022723"/>
    </source>
</evidence>
<comment type="similarity">
    <text evidence="5">Belongs to the PEP-utilizing enzyme family.</text>
</comment>
<evidence type="ECO:0000256" key="2">
    <source>
        <dbReference type="ARBA" id="ARBA00001401"/>
    </source>
</evidence>
<dbReference type="InterPro" id="IPR050499">
    <property type="entry name" value="PEP-utilizing_PTS_enzyme"/>
</dbReference>
<dbReference type="InterPro" id="IPR008731">
    <property type="entry name" value="PTS_EIN"/>
</dbReference>
<dbReference type="InterPro" id="IPR036637">
    <property type="entry name" value="Phosphohistidine_dom_sf"/>
</dbReference>
<feature type="domain" description="HPr" evidence="16">
    <location>
        <begin position="2"/>
        <end position="94"/>
    </location>
</feature>
<evidence type="ECO:0000256" key="13">
    <source>
        <dbReference type="ARBA" id="ARBA00022777"/>
    </source>
</evidence>
<evidence type="ECO:0000256" key="11">
    <source>
        <dbReference type="ARBA" id="ARBA00022683"/>
    </source>
</evidence>
<dbReference type="InterPro" id="IPR008279">
    <property type="entry name" value="PEP-util_enz_mobile_dom"/>
</dbReference>
<keyword evidence="9" id="KW-0762">Sugar transport</keyword>
<evidence type="ECO:0000256" key="14">
    <source>
        <dbReference type="ARBA" id="ARBA00022842"/>
    </source>
</evidence>
<evidence type="ECO:0000259" key="15">
    <source>
        <dbReference type="PROSITE" id="PS51094"/>
    </source>
</evidence>
<dbReference type="Gene3D" id="3.40.930.10">
    <property type="entry name" value="Mannitol-specific EII, Chain A"/>
    <property type="match status" value="1"/>
</dbReference>
<evidence type="ECO:0000256" key="8">
    <source>
        <dbReference type="ARBA" id="ARBA00022553"/>
    </source>
</evidence>
<dbReference type="PROSITE" id="PS00369">
    <property type="entry name" value="PTS_HPR_HIS"/>
    <property type="match status" value="1"/>
</dbReference>
<dbReference type="InterPro" id="IPR018274">
    <property type="entry name" value="PEP_util_AS"/>
</dbReference>
<comment type="subcellular location">
    <subcellularLocation>
        <location evidence="4">Cytoplasm</location>
    </subcellularLocation>
</comment>
<dbReference type="InterPro" id="IPR036618">
    <property type="entry name" value="PtsI_HPr-bd_sf"/>
</dbReference>
<dbReference type="InterPro" id="IPR035895">
    <property type="entry name" value="HPr-like_sf"/>
</dbReference>
<dbReference type="InterPro" id="IPR001020">
    <property type="entry name" value="PTS_HPr_His_P_site"/>
</dbReference>
<evidence type="ECO:0000256" key="10">
    <source>
        <dbReference type="ARBA" id="ARBA00022679"/>
    </source>
</evidence>
<dbReference type="Pfam" id="PF05524">
    <property type="entry name" value="PEP-utilisers_N"/>
    <property type="match status" value="1"/>
</dbReference>
<dbReference type="EMBL" id="MTCP01000010">
    <property type="protein sequence ID" value="OLY67743.1"/>
    <property type="molecule type" value="Genomic_DNA"/>
</dbReference>
<dbReference type="AlphaFoldDB" id="A0AA44LCJ6"/>
<comment type="caution">
    <text evidence="17">The sequence shown here is derived from an EMBL/GenBank/DDBJ whole genome shotgun (WGS) entry which is preliminary data.</text>
</comment>
<name>A0AA44LCJ6_CITBR</name>
<dbReference type="Pfam" id="PF00381">
    <property type="entry name" value="PTS-HPr"/>
    <property type="match status" value="1"/>
</dbReference>
<feature type="domain" description="PTS EIIA type-2" evidence="15">
    <location>
        <begin position="685"/>
        <end position="827"/>
    </location>
</feature>
<dbReference type="InterPro" id="IPR016152">
    <property type="entry name" value="PTrfase/Anion_transptr"/>
</dbReference>
<dbReference type="Pfam" id="PF00391">
    <property type="entry name" value="PEP-utilizers"/>
    <property type="match status" value="1"/>
</dbReference>
<dbReference type="Gene3D" id="1.10.274.10">
    <property type="entry name" value="PtsI, HPr-binding domain"/>
    <property type="match status" value="1"/>
</dbReference>
<comment type="catalytic activity">
    <reaction evidence="1">
        <text>L-histidyl-[protein] + phosphoenolpyruvate = N(pros)-phospho-L-histidyl-[protein] + pyruvate</text>
        <dbReference type="Rhea" id="RHEA:23880"/>
        <dbReference type="Rhea" id="RHEA-COMP:9745"/>
        <dbReference type="Rhea" id="RHEA-COMP:9746"/>
        <dbReference type="ChEBI" id="CHEBI:15361"/>
        <dbReference type="ChEBI" id="CHEBI:29979"/>
        <dbReference type="ChEBI" id="CHEBI:58702"/>
        <dbReference type="ChEBI" id="CHEBI:64837"/>
        <dbReference type="EC" id="2.7.3.9"/>
    </reaction>
</comment>
<keyword evidence="6" id="KW-0813">Transport</keyword>
<dbReference type="PROSITE" id="PS00370">
    <property type="entry name" value="PEP_ENZYMES_PHOS_SITE"/>
    <property type="match status" value="1"/>
</dbReference>
<dbReference type="GO" id="GO:0009401">
    <property type="term" value="P:phosphoenolpyruvate-dependent sugar phosphotransferase system"/>
    <property type="evidence" value="ECO:0007669"/>
    <property type="project" value="UniProtKB-KW"/>
</dbReference>